<gene>
    <name evidence="2" type="primary">ORF222441</name>
</gene>
<name>A0A0B7C416_9EUPU</name>
<reference evidence="2" key="1">
    <citation type="submission" date="2014-12" db="EMBL/GenBank/DDBJ databases">
        <title>Insight into the proteome of Arion vulgaris.</title>
        <authorList>
            <person name="Aradska J."/>
            <person name="Bulat T."/>
            <person name="Smidak R."/>
            <person name="Sarate P."/>
            <person name="Gangsoo J."/>
            <person name="Sialana F."/>
            <person name="Bilban M."/>
            <person name="Lubec G."/>
        </authorList>
    </citation>
    <scope>NUCLEOTIDE SEQUENCE</scope>
    <source>
        <tissue evidence="2">Skin</tissue>
    </source>
</reference>
<evidence type="ECO:0000256" key="1">
    <source>
        <dbReference type="SAM" id="MobiDB-lite"/>
    </source>
</evidence>
<proteinExistence type="predicted"/>
<feature type="non-terminal residue" evidence="2">
    <location>
        <position position="86"/>
    </location>
</feature>
<feature type="region of interest" description="Disordered" evidence="1">
    <location>
        <begin position="49"/>
        <end position="73"/>
    </location>
</feature>
<sequence>LVPYSIKTLSNKSVDIKSVVNGDNFKVSTFFKTDVSEYSASIKDKEESGFSSVDYESGSNVSTQAESSLTSSINSKLKDIQTSSSD</sequence>
<accession>A0A0B7C416</accession>
<dbReference type="AlphaFoldDB" id="A0A0B7C416"/>
<feature type="non-terminal residue" evidence="2">
    <location>
        <position position="1"/>
    </location>
</feature>
<protein>
    <submittedName>
        <fullName evidence="2">Uncharacterized protein</fullName>
    </submittedName>
</protein>
<feature type="compositionally biased region" description="Polar residues" evidence="1">
    <location>
        <begin position="57"/>
        <end position="73"/>
    </location>
</feature>
<organism evidence="2">
    <name type="scientific">Arion vulgaris</name>
    <dbReference type="NCBI Taxonomy" id="1028688"/>
    <lineage>
        <taxon>Eukaryota</taxon>
        <taxon>Metazoa</taxon>
        <taxon>Spiralia</taxon>
        <taxon>Lophotrochozoa</taxon>
        <taxon>Mollusca</taxon>
        <taxon>Gastropoda</taxon>
        <taxon>Heterobranchia</taxon>
        <taxon>Euthyneura</taxon>
        <taxon>Panpulmonata</taxon>
        <taxon>Eupulmonata</taxon>
        <taxon>Stylommatophora</taxon>
        <taxon>Helicina</taxon>
        <taxon>Arionoidea</taxon>
        <taxon>Arionidae</taxon>
        <taxon>Arion</taxon>
    </lineage>
</organism>
<dbReference type="EMBL" id="HACG01053046">
    <property type="protein sequence ID" value="CEK99917.1"/>
    <property type="molecule type" value="Transcribed_RNA"/>
</dbReference>
<evidence type="ECO:0000313" key="2">
    <source>
        <dbReference type="EMBL" id="CEK99917.1"/>
    </source>
</evidence>